<dbReference type="GO" id="GO:0006355">
    <property type="term" value="P:regulation of DNA-templated transcription"/>
    <property type="evidence" value="ECO:0007669"/>
    <property type="project" value="TreeGrafter"/>
</dbReference>
<dbReference type="EMBL" id="UOGF01000120">
    <property type="protein sequence ID" value="VAX33808.1"/>
    <property type="molecule type" value="Genomic_DNA"/>
</dbReference>
<dbReference type="PANTHER" id="PTHR48111">
    <property type="entry name" value="REGULATOR OF RPOS"/>
    <property type="match status" value="1"/>
</dbReference>
<name>A0A3B1DCT1_9ZZZZ</name>
<accession>A0A3B1DCT1</accession>
<dbReference type="GO" id="GO:0000156">
    <property type="term" value="F:phosphorelay response regulator activity"/>
    <property type="evidence" value="ECO:0007669"/>
    <property type="project" value="TreeGrafter"/>
</dbReference>
<dbReference type="InterPro" id="IPR011006">
    <property type="entry name" value="CheY-like_superfamily"/>
</dbReference>
<gene>
    <name evidence="7" type="ORF">MNBD_NITROSPIRAE01-1654</name>
</gene>
<dbReference type="PROSITE" id="PS50110">
    <property type="entry name" value="RESPONSE_REGULATORY"/>
    <property type="match status" value="1"/>
</dbReference>
<dbReference type="SMART" id="SM00448">
    <property type="entry name" value="REC"/>
    <property type="match status" value="1"/>
</dbReference>
<dbReference type="InterPro" id="IPR001789">
    <property type="entry name" value="Sig_transdc_resp-reg_receiver"/>
</dbReference>
<dbReference type="FunFam" id="3.40.50.2300:FF:000018">
    <property type="entry name" value="DNA-binding transcriptional regulator NtrC"/>
    <property type="match status" value="1"/>
</dbReference>
<keyword evidence="2" id="KW-0902">Two-component regulatory system</keyword>
<evidence type="ECO:0000313" key="7">
    <source>
        <dbReference type="EMBL" id="VAX33808.1"/>
    </source>
</evidence>
<dbReference type="Pfam" id="PF00072">
    <property type="entry name" value="Response_reg"/>
    <property type="match status" value="1"/>
</dbReference>
<feature type="domain" description="Response regulatory" evidence="6">
    <location>
        <begin position="13"/>
        <end position="127"/>
    </location>
</feature>
<dbReference type="GO" id="GO:0000976">
    <property type="term" value="F:transcription cis-regulatory region binding"/>
    <property type="evidence" value="ECO:0007669"/>
    <property type="project" value="TreeGrafter"/>
</dbReference>
<dbReference type="GO" id="GO:0005829">
    <property type="term" value="C:cytosol"/>
    <property type="evidence" value="ECO:0007669"/>
    <property type="project" value="TreeGrafter"/>
</dbReference>
<keyword evidence="4" id="KW-0238">DNA-binding</keyword>
<evidence type="ECO:0000256" key="1">
    <source>
        <dbReference type="ARBA" id="ARBA00022553"/>
    </source>
</evidence>
<organism evidence="7">
    <name type="scientific">hydrothermal vent metagenome</name>
    <dbReference type="NCBI Taxonomy" id="652676"/>
    <lineage>
        <taxon>unclassified sequences</taxon>
        <taxon>metagenomes</taxon>
        <taxon>ecological metagenomes</taxon>
    </lineage>
</organism>
<evidence type="ECO:0000256" key="5">
    <source>
        <dbReference type="ARBA" id="ARBA00023163"/>
    </source>
</evidence>
<dbReference type="SUPFAM" id="SSF52172">
    <property type="entry name" value="CheY-like"/>
    <property type="match status" value="1"/>
</dbReference>
<proteinExistence type="predicted"/>
<evidence type="ECO:0000256" key="3">
    <source>
        <dbReference type="ARBA" id="ARBA00023015"/>
    </source>
</evidence>
<reference evidence="7" key="1">
    <citation type="submission" date="2018-06" db="EMBL/GenBank/DDBJ databases">
        <authorList>
            <person name="Zhirakovskaya E."/>
        </authorList>
    </citation>
    <scope>NUCLEOTIDE SEQUENCE</scope>
</reference>
<dbReference type="AlphaFoldDB" id="A0A3B1DCT1"/>
<evidence type="ECO:0000256" key="2">
    <source>
        <dbReference type="ARBA" id="ARBA00023012"/>
    </source>
</evidence>
<sequence>MSSREQQQTNPIQILVVDDERGPRELLESALLEEGYQITAAKNGEEACQIFDENFFELVITDFKMPGLNGIKLLKKIKTRAPETLVILITGYASLASAIHAIREGAYDYLTKPFQLDELYIVVKNAVDRIKLIRENNALLMHLKQAMEKQMLPFENTEMQIGLQENNAELLESLRTQLLKVYNRSGQPYAHIS</sequence>
<evidence type="ECO:0000259" key="6">
    <source>
        <dbReference type="PROSITE" id="PS50110"/>
    </source>
</evidence>
<evidence type="ECO:0000256" key="4">
    <source>
        <dbReference type="ARBA" id="ARBA00023125"/>
    </source>
</evidence>
<dbReference type="Gene3D" id="3.40.50.2300">
    <property type="match status" value="1"/>
</dbReference>
<keyword evidence="5" id="KW-0804">Transcription</keyword>
<dbReference type="InterPro" id="IPR039420">
    <property type="entry name" value="WalR-like"/>
</dbReference>
<dbReference type="PANTHER" id="PTHR48111:SF1">
    <property type="entry name" value="TWO-COMPONENT RESPONSE REGULATOR ORR33"/>
    <property type="match status" value="1"/>
</dbReference>
<protein>
    <recommendedName>
        <fullName evidence="6">Response regulatory domain-containing protein</fullName>
    </recommendedName>
</protein>
<keyword evidence="1" id="KW-0597">Phosphoprotein</keyword>
<dbReference type="GO" id="GO:0032993">
    <property type="term" value="C:protein-DNA complex"/>
    <property type="evidence" value="ECO:0007669"/>
    <property type="project" value="TreeGrafter"/>
</dbReference>
<keyword evidence="3" id="KW-0805">Transcription regulation</keyword>